<feature type="domain" description="Enolase C-terminal TIM barrel" evidence="9">
    <location>
        <begin position="147"/>
        <end position="230"/>
    </location>
</feature>
<gene>
    <name evidence="11" type="ORF">UT63_C0073G0007</name>
</gene>
<evidence type="ECO:0000256" key="8">
    <source>
        <dbReference type="ARBA" id="ARBA00023239"/>
    </source>
</evidence>
<comment type="similarity">
    <text evidence="2">Belongs to the enolase family.</text>
</comment>
<dbReference type="InterPro" id="IPR029017">
    <property type="entry name" value="Enolase-like_N"/>
</dbReference>
<dbReference type="InterPro" id="IPR020811">
    <property type="entry name" value="Enolase_N"/>
</dbReference>
<accession>A0A0G0Q1V2</accession>
<proteinExistence type="inferred from homology"/>
<dbReference type="AlphaFoldDB" id="A0A0G0Q1V2"/>
<name>A0A0G0Q1V2_9BACT</name>
<dbReference type="SUPFAM" id="SSF54826">
    <property type="entry name" value="Enolase N-terminal domain-like"/>
    <property type="match status" value="1"/>
</dbReference>
<evidence type="ECO:0000313" key="12">
    <source>
        <dbReference type="Proteomes" id="UP000034539"/>
    </source>
</evidence>
<dbReference type="UniPathway" id="UPA00109">
    <property type="reaction ID" value="UER00187"/>
</dbReference>
<dbReference type="PANTHER" id="PTHR11902:SF1">
    <property type="entry name" value="ENOLASE"/>
    <property type="match status" value="1"/>
</dbReference>
<dbReference type="Pfam" id="PF03952">
    <property type="entry name" value="Enolase_N"/>
    <property type="match status" value="1"/>
</dbReference>
<dbReference type="PATRIC" id="fig|1618450.3.peg.1311"/>
<dbReference type="Gene3D" id="3.30.390.10">
    <property type="entry name" value="Enolase-like, N-terminal domain"/>
    <property type="match status" value="1"/>
</dbReference>
<evidence type="ECO:0000313" key="11">
    <source>
        <dbReference type="EMBL" id="KKR31341.1"/>
    </source>
</evidence>
<comment type="caution">
    <text evidence="11">The sequence shown here is derived from an EMBL/GenBank/DDBJ whole genome shotgun (WGS) entry which is preliminary data.</text>
</comment>
<dbReference type="InterPro" id="IPR000941">
    <property type="entry name" value="Enolase"/>
</dbReference>
<keyword evidence="8" id="KW-0456">Lyase</keyword>
<feature type="domain" description="Enolase N-terminal" evidence="10">
    <location>
        <begin position="4"/>
        <end position="134"/>
    </location>
</feature>
<dbReference type="InterPro" id="IPR036849">
    <property type="entry name" value="Enolase-like_C_sf"/>
</dbReference>
<sequence length="230" mass="25155">MAKIKEIHAREILDSRGSPTVETKITLDNGIFGITSVPSGASLGRYEALELRDRDPNRYHGLGVMKAVENVNHIIAPRLNGADPVKQFDLDQFLVNLDGTPNKTKLGANAILSVSMGIARVAALAQNIPLYKHINNLDNTIEVPHTYDKIPTPTFNIINGGKHGAGNLDFQEFHVIPASNKAYHDALRMGEEIYQALKDVLTYRNAIHSIGDEGGFAPNLFTNADALYSL</sequence>
<organism evidence="11 12">
    <name type="scientific">Candidatus Gottesmanbacteria bacterium GW2011_GWC2_39_8</name>
    <dbReference type="NCBI Taxonomy" id="1618450"/>
    <lineage>
        <taxon>Bacteria</taxon>
        <taxon>Candidatus Gottesmaniibacteriota</taxon>
    </lineage>
</organism>
<dbReference type="Gene3D" id="3.20.20.120">
    <property type="entry name" value="Enolase-like C-terminal domain"/>
    <property type="match status" value="1"/>
</dbReference>
<dbReference type="InterPro" id="IPR020810">
    <property type="entry name" value="Enolase_C"/>
</dbReference>
<dbReference type="GO" id="GO:0004634">
    <property type="term" value="F:phosphopyruvate hydratase activity"/>
    <property type="evidence" value="ECO:0007669"/>
    <property type="project" value="UniProtKB-EC"/>
</dbReference>
<dbReference type="Proteomes" id="UP000034539">
    <property type="component" value="Unassembled WGS sequence"/>
</dbReference>
<dbReference type="GO" id="GO:0000287">
    <property type="term" value="F:magnesium ion binding"/>
    <property type="evidence" value="ECO:0007669"/>
    <property type="project" value="InterPro"/>
</dbReference>
<evidence type="ECO:0000256" key="1">
    <source>
        <dbReference type="ARBA" id="ARBA00005031"/>
    </source>
</evidence>
<keyword evidence="7" id="KW-0324">Glycolysis</keyword>
<dbReference type="PANTHER" id="PTHR11902">
    <property type="entry name" value="ENOLASE"/>
    <property type="match status" value="1"/>
</dbReference>
<reference evidence="11 12" key="1">
    <citation type="journal article" date="2015" name="Nature">
        <title>rRNA introns, odd ribosomes, and small enigmatic genomes across a large radiation of phyla.</title>
        <authorList>
            <person name="Brown C.T."/>
            <person name="Hug L.A."/>
            <person name="Thomas B.C."/>
            <person name="Sharon I."/>
            <person name="Castelle C.J."/>
            <person name="Singh A."/>
            <person name="Wilkins M.J."/>
            <person name="Williams K.H."/>
            <person name="Banfield J.F."/>
        </authorList>
    </citation>
    <scope>NUCLEOTIDE SEQUENCE [LARGE SCALE GENOMIC DNA]</scope>
</reference>
<dbReference type="Pfam" id="PF00113">
    <property type="entry name" value="Enolase_C"/>
    <property type="match status" value="1"/>
</dbReference>
<protein>
    <recommendedName>
        <fullName evidence="4">Enolase</fullName>
        <ecNumber evidence="3">4.2.1.11</ecNumber>
    </recommendedName>
</protein>
<evidence type="ECO:0000259" key="10">
    <source>
        <dbReference type="SMART" id="SM01193"/>
    </source>
</evidence>
<dbReference type="PRINTS" id="PR00148">
    <property type="entry name" value="ENOLASE"/>
</dbReference>
<dbReference type="EMBL" id="LBXN01000073">
    <property type="protein sequence ID" value="KKR31341.1"/>
    <property type="molecule type" value="Genomic_DNA"/>
</dbReference>
<dbReference type="SMART" id="SM01193">
    <property type="entry name" value="Enolase_N"/>
    <property type="match status" value="1"/>
</dbReference>
<evidence type="ECO:0000256" key="6">
    <source>
        <dbReference type="ARBA" id="ARBA00022842"/>
    </source>
</evidence>
<dbReference type="SMART" id="SM01192">
    <property type="entry name" value="Enolase_C"/>
    <property type="match status" value="1"/>
</dbReference>
<keyword evidence="5" id="KW-0964">Secreted</keyword>
<evidence type="ECO:0000256" key="5">
    <source>
        <dbReference type="ARBA" id="ARBA00022525"/>
    </source>
</evidence>
<evidence type="ECO:0000256" key="4">
    <source>
        <dbReference type="ARBA" id="ARBA00017068"/>
    </source>
</evidence>
<dbReference type="GO" id="GO:0000015">
    <property type="term" value="C:phosphopyruvate hydratase complex"/>
    <property type="evidence" value="ECO:0007669"/>
    <property type="project" value="InterPro"/>
</dbReference>
<dbReference type="SUPFAM" id="SSF51604">
    <property type="entry name" value="Enolase C-terminal domain-like"/>
    <property type="match status" value="1"/>
</dbReference>
<comment type="pathway">
    <text evidence="1">Carbohydrate degradation; glycolysis; pyruvate from D-glyceraldehyde 3-phosphate: step 4/5.</text>
</comment>
<dbReference type="GO" id="GO:0006096">
    <property type="term" value="P:glycolytic process"/>
    <property type="evidence" value="ECO:0007669"/>
    <property type="project" value="UniProtKB-UniPathway"/>
</dbReference>
<keyword evidence="6" id="KW-0460">Magnesium</keyword>
<evidence type="ECO:0000256" key="7">
    <source>
        <dbReference type="ARBA" id="ARBA00023152"/>
    </source>
</evidence>
<evidence type="ECO:0000259" key="9">
    <source>
        <dbReference type="SMART" id="SM01192"/>
    </source>
</evidence>
<evidence type="ECO:0000256" key="2">
    <source>
        <dbReference type="ARBA" id="ARBA00009604"/>
    </source>
</evidence>
<dbReference type="EC" id="4.2.1.11" evidence="3"/>
<evidence type="ECO:0000256" key="3">
    <source>
        <dbReference type="ARBA" id="ARBA00012058"/>
    </source>
</evidence>